<name>A0ABQ7QHK4_PLUXY</name>
<feature type="compositionally biased region" description="Basic residues" evidence="1">
    <location>
        <begin position="53"/>
        <end position="65"/>
    </location>
</feature>
<protein>
    <submittedName>
        <fullName evidence="2">Uncharacterized protein</fullName>
    </submittedName>
</protein>
<evidence type="ECO:0000313" key="3">
    <source>
        <dbReference type="Proteomes" id="UP000823941"/>
    </source>
</evidence>
<keyword evidence="3" id="KW-1185">Reference proteome</keyword>
<sequence>MEGSEYYVRCGQRSRSYSAASCPAACAAPRWRLDVSGRGRDGVVGEPAAVPPHRPRRTPPLRLHPHARERER</sequence>
<comment type="caution">
    <text evidence="2">The sequence shown here is derived from an EMBL/GenBank/DDBJ whole genome shotgun (WGS) entry which is preliminary data.</text>
</comment>
<evidence type="ECO:0000256" key="1">
    <source>
        <dbReference type="SAM" id="MobiDB-lite"/>
    </source>
</evidence>
<dbReference type="EMBL" id="JAHIBW010000015">
    <property type="protein sequence ID" value="KAG7304245.1"/>
    <property type="molecule type" value="Genomic_DNA"/>
</dbReference>
<evidence type="ECO:0000313" key="2">
    <source>
        <dbReference type="EMBL" id="KAG7304245.1"/>
    </source>
</evidence>
<gene>
    <name evidence="2" type="ORF">JYU34_011183</name>
</gene>
<dbReference type="Proteomes" id="UP000823941">
    <property type="component" value="Chromosome 15"/>
</dbReference>
<accession>A0ABQ7QHK4</accession>
<organism evidence="2 3">
    <name type="scientific">Plutella xylostella</name>
    <name type="common">Diamondback moth</name>
    <name type="synonym">Plutella maculipennis</name>
    <dbReference type="NCBI Taxonomy" id="51655"/>
    <lineage>
        <taxon>Eukaryota</taxon>
        <taxon>Metazoa</taxon>
        <taxon>Ecdysozoa</taxon>
        <taxon>Arthropoda</taxon>
        <taxon>Hexapoda</taxon>
        <taxon>Insecta</taxon>
        <taxon>Pterygota</taxon>
        <taxon>Neoptera</taxon>
        <taxon>Endopterygota</taxon>
        <taxon>Lepidoptera</taxon>
        <taxon>Glossata</taxon>
        <taxon>Ditrysia</taxon>
        <taxon>Yponomeutoidea</taxon>
        <taxon>Plutellidae</taxon>
        <taxon>Plutella</taxon>
    </lineage>
</organism>
<reference evidence="2 3" key="1">
    <citation type="submission" date="2021-06" db="EMBL/GenBank/DDBJ databases">
        <title>A haploid diamondback moth (Plutella xylostella L.) genome assembly resolves 31 chromosomes and identifies a diamide resistance mutation.</title>
        <authorList>
            <person name="Ward C.M."/>
            <person name="Perry K.D."/>
            <person name="Baker G."/>
            <person name="Powis K."/>
            <person name="Heckel D.G."/>
            <person name="Baxter S.W."/>
        </authorList>
    </citation>
    <scope>NUCLEOTIDE SEQUENCE [LARGE SCALE GENOMIC DNA]</scope>
    <source>
        <strain evidence="2 3">LV</strain>
        <tissue evidence="2">Single pupa</tissue>
    </source>
</reference>
<proteinExistence type="predicted"/>
<feature type="region of interest" description="Disordered" evidence="1">
    <location>
        <begin position="36"/>
        <end position="72"/>
    </location>
</feature>